<accession>A0A3B3X3S6</accession>
<evidence type="ECO:0000259" key="1">
    <source>
        <dbReference type="PROSITE" id="PS50824"/>
    </source>
</evidence>
<reference evidence="2" key="1">
    <citation type="submission" date="2025-08" db="UniProtKB">
        <authorList>
            <consortium name="Ensembl"/>
        </authorList>
    </citation>
    <scope>IDENTIFICATION</scope>
</reference>
<reference evidence="2" key="2">
    <citation type="submission" date="2025-09" db="UniProtKB">
        <authorList>
            <consortium name="Ensembl"/>
        </authorList>
    </citation>
    <scope>IDENTIFICATION</scope>
</reference>
<keyword evidence="3" id="KW-1185">Reference proteome</keyword>
<dbReference type="PROSITE" id="PS50824">
    <property type="entry name" value="DAPIN"/>
    <property type="match status" value="1"/>
</dbReference>
<dbReference type="SMART" id="SM01289">
    <property type="entry name" value="PYRIN"/>
    <property type="match status" value="1"/>
</dbReference>
<organism evidence="2 3">
    <name type="scientific">Poecilia mexicana</name>
    <dbReference type="NCBI Taxonomy" id="48701"/>
    <lineage>
        <taxon>Eukaryota</taxon>
        <taxon>Metazoa</taxon>
        <taxon>Chordata</taxon>
        <taxon>Craniata</taxon>
        <taxon>Vertebrata</taxon>
        <taxon>Euteleostomi</taxon>
        <taxon>Actinopterygii</taxon>
        <taxon>Neopterygii</taxon>
        <taxon>Teleostei</taxon>
        <taxon>Neoteleostei</taxon>
        <taxon>Acanthomorphata</taxon>
        <taxon>Ovalentaria</taxon>
        <taxon>Atherinomorphae</taxon>
        <taxon>Cyprinodontiformes</taxon>
        <taxon>Poeciliidae</taxon>
        <taxon>Poeciliinae</taxon>
        <taxon>Poecilia</taxon>
    </lineage>
</organism>
<dbReference type="Ensembl" id="ENSPMET00000000345.1">
    <property type="protein sequence ID" value="ENSPMEP00000009701.1"/>
    <property type="gene ID" value="ENSPMEG00000011587.1"/>
</dbReference>
<dbReference type="STRING" id="48701.ENSPMEP00000009701"/>
<sequence length="127" mass="14503">MQYCVFLSGAAMTPEDLLNTLDDLGNEDFTRFKWFLQQPECLEGLPVIRKGRLQAANREDTVDLLVQTYTLPGALGVTREVLEKIHRNDLLHNLQRGAWQERQRRDVQLRPSERSGVSGCCLCQDVS</sequence>
<dbReference type="AlphaFoldDB" id="A0A3B3X3S6"/>
<evidence type="ECO:0000313" key="3">
    <source>
        <dbReference type="Proteomes" id="UP000261480"/>
    </source>
</evidence>
<dbReference type="Gene3D" id="1.10.533.10">
    <property type="entry name" value="Death Domain, Fas"/>
    <property type="match status" value="1"/>
</dbReference>
<dbReference type="InterPro" id="IPR004020">
    <property type="entry name" value="DAPIN"/>
</dbReference>
<proteinExistence type="predicted"/>
<feature type="domain" description="Pyrin" evidence="1">
    <location>
        <begin position="1"/>
        <end position="100"/>
    </location>
</feature>
<dbReference type="CDD" id="cd08321">
    <property type="entry name" value="Pyrin_ASC-like"/>
    <property type="match status" value="1"/>
</dbReference>
<evidence type="ECO:0000313" key="2">
    <source>
        <dbReference type="Ensembl" id="ENSPMEP00000009701.1"/>
    </source>
</evidence>
<dbReference type="InterPro" id="IPR011029">
    <property type="entry name" value="DEATH-like_dom_sf"/>
</dbReference>
<dbReference type="Proteomes" id="UP000261480">
    <property type="component" value="Unplaced"/>
</dbReference>
<dbReference type="SUPFAM" id="SSF47986">
    <property type="entry name" value="DEATH domain"/>
    <property type="match status" value="1"/>
</dbReference>
<dbReference type="Pfam" id="PF02758">
    <property type="entry name" value="PYRIN"/>
    <property type="match status" value="1"/>
</dbReference>
<name>A0A3B3X3S6_9TELE</name>
<protein>
    <recommendedName>
        <fullName evidence="1">Pyrin domain-containing protein</fullName>
    </recommendedName>
</protein>